<keyword evidence="3" id="KW-1185">Reference proteome</keyword>
<protein>
    <submittedName>
        <fullName evidence="2">Uncharacterized protein</fullName>
    </submittedName>
</protein>
<dbReference type="EMBL" id="CABPRJ010001455">
    <property type="protein sequence ID" value="VVC37809.1"/>
    <property type="molecule type" value="Genomic_DNA"/>
</dbReference>
<dbReference type="Proteomes" id="UP000325440">
    <property type="component" value="Unassembled WGS sequence"/>
</dbReference>
<dbReference type="AlphaFoldDB" id="A0A5E4N1Y1"/>
<feature type="compositionally biased region" description="Basic and acidic residues" evidence="1">
    <location>
        <begin position="53"/>
        <end position="64"/>
    </location>
</feature>
<feature type="region of interest" description="Disordered" evidence="1">
    <location>
        <begin position="53"/>
        <end position="76"/>
    </location>
</feature>
<name>A0A5E4N1Y1_9HEMI</name>
<gene>
    <name evidence="2" type="ORF">CINCED_3A024263</name>
</gene>
<sequence length="76" mass="8474">MQENRHAEIRVNTNTDLFNFLLISSDPTITALRSQTKVPSTKLPSAAIELLHIEKSEANDRDESNGEEDETSSDSD</sequence>
<proteinExistence type="predicted"/>
<evidence type="ECO:0000313" key="3">
    <source>
        <dbReference type="Proteomes" id="UP000325440"/>
    </source>
</evidence>
<evidence type="ECO:0000256" key="1">
    <source>
        <dbReference type="SAM" id="MobiDB-lite"/>
    </source>
</evidence>
<dbReference type="OrthoDB" id="8193306at2759"/>
<feature type="compositionally biased region" description="Acidic residues" evidence="1">
    <location>
        <begin position="65"/>
        <end position="76"/>
    </location>
</feature>
<evidence type="ECO:0000313" key="2">
    <source>
        <dbReference type="EMBL" id="VVC37809.1"/>
    </source>
</evidence>
<reference evidence="2 3" key="1">
    <citation type="submission" date="2019-08" db="EMBL/GenBank/DDBJ databases">
        <authorList>
            <person name="Alioto T."/>
            <person name="Alioto T."/>
            <person name="Gomez Garrido J."/>
        </authorList>
    </citation>
    <scope>NUCLEOTIDE SEQUENCE [LARGE SCALE GENOMIC DNA]</scope>
</reference>
<accession>A0A5E4N1Y1</accession>
<organism evidence="2 3">
    <name type="scientific">Cinara cedri</name>
    <dbReference type="NCBI Taxonomy" id="506608"/>
    <lineage>
        <taxon>Eukaryota</taxon>
        <taxon>Metazoa</taxon>
        <taxon>Ecdysozoa</taxon>
        <taxon>Arthropoda</taxon>
        <taxon>Hexapoda</taxon>
        <taxon>Insecta</taxon>
        <taxon>Pterygota</taxon>
        <taxon>Neoptera</taxon>
        <taxon>Paraneoptera</taxon>
        <taxon>Hemiptera</taxon>
        <taxon>Sternorrhyncha</taxon>
        <taxon>Aphidomorpha</taxon>
        <taxon>Aphidoidea</taxon>
        <taxon>Aphididae</taxon>
        <taxon>Lachninae</taxon>
        <taxon>Cinara</taxon>
    </lineage>
</organism>